<accession>A0ABP3PQZ5</accession>
<evidence type="ECO:0000313" key="2">
    <source>
        <dbReference type="EMBL" id="GAA0571364.1"/>
    </source>
</evidence>
<dbReference type="RefSeq" id="WP_343893810.1">
    <property type="nucleotide sequence ID" value="NZ_BAAAFZ010000008.1"/>
</dbReference>
<dbReference type="Proteomes" id="UP001501588">
    <property type="component" value="Unassembled WGS sequence"/>
</dbReference>
<dbReference type="SUPFAM" id="SSF52141">
    <property type="entry name" value="Uracil-DNA glycosylase-like"/>
    <property type="match status" value="1"/>
</dbReference>
<proteinExistence type="predicted"/>
<dbReference type="Pfam" id="PF03167">
    <property type="entry name" value="UDG"/>
    <property type="match status" value="1"/>
</dbReference>
<dbReference type="InterPro" id="IPR036895">
    <property type="entry name" value="Uracil-DNA_glycosylase-like_sf"/>
</dbReference>
<sequence length="211" mass="21671">MTTATILATPAAVEARRTALLAEPRMRPLAAFAASLRESTGCEVPDADPADGGAAARCLLLLETPGPSIGRTGFVSCDNPTPTGANLRRFLRDAGLPREALLVWNAIPLVIHAPGAKNRAPRAMEVRAGLALLPGLLALLPDLRVCVLAGRAAAAAAPVLHAARPELPLLEMPHPSPTYVCTSPEVPRRIVAALRAAAAFATGAGRAGIAA</sequence>
<organism evidence="2 3">
    <name type="scientific">Craurococcus roseus</name>
    <dbReference type="NCBI Taxonomy" id="77585"/>
    <lineage>
        <taxon>Bacteria</taxon>
        <taxon>Pseudomonadati</taxon>
        <taxon>Pseudomonadota</taxon>
        <taxon>Alphaproteobacteria</taxon>
        <taxon>Acetobacterales</taxon>
        <taxon>Acetobacteraceae</taxon>
        <taxon>Craurococcus</taxon>
    </lineage>
</organism>
<protein>
    <recommendedName>
        <fullName evidence="1">Uracil-DNA glycosylase-like domain-containing protein</fullName>
    </recommendedName>
</protein>
<dbReference type="Gene3D" id="3.40.470.10">
    <property type="entry name" value="Uracil-DNA glycosylase-like domain"/>
    <property type="match status" value="1"/>
</dbReference>
<evidence type="ECO:0000259" key="1">
    <source>
        <dbReference type="Pfam" id="PF03167"/>
    </source>
</evidence>
<keyword evidence="3" id="KW-1185">Reference proteome</keyword>
<feature type="domain" description="Uracil-DNA glycosylase-like" evidence="1">
    <location>
        <begin position="54"/>
        <end position="183"/>
    </location>
</feature>
<dbReference type="EMBL" id="BAAAFZ010000008">
    <property type="protein sequence ID" value="GAA0571364.1"/>
    <property type="molecule type" value="Genomic_DNA"/>
</dbReference>
<gene>
    <name evidence="2" type="ORF">GCM10009416_07460</name>
</gene>
<name>A0ABP3PQZ5_9PROT</name>
<comment type="caution">
    <text evidence="2">The sequence shown here is derived from an EMBL/GenBank/DDBJ whole genome shotgun (WGS) entry which is preliminary data.</text>
</comment>
<evidence type="ECO:0000313" key="3">
    <source>
        <dbReference type="Proteomes" id="UP001501588"/>
    </source>
</evidence>
<reference evidence="3" key="1">
    <citation type="journal article" date="2019" name="Int. J. Syst. Evol. Microbiol.">
        <title>The Global Catalogue of Microorganisms (GCM) 10K type strain sequencing project: providing services to taxonomists for standard genome sequencing and annotation.</title>
        <authorList>
            <consortium name="The Broad Institute Genomics Platform"/>
            <consortium name="The Broad Institute Genome Sequencing Center for Infectious Disease"/>
            <person name="Wu L."/>
            <person name="Ma J."/>
        </authorList>
    </citation>
    <scope>NUCLEOTIDE SEQUENCE [LARGE SCALE GENOMIC DNA]</scope>
    <source>
        <strain evidence="3">JCM 9933</strain>
    </source>
</reference>
<dbReference type="InterPro" id="IPR005122">
    <property type="entry name" value="Uracil-DNA_glycosylase-like"/>
</dbReference>